<evidence type="ECO:0008006" key="5">
    <source>
        <dbReference type="Google" id="ProtNLM"/>
    </source>
</evidence>
<dbReference type="SUPFAM" id="SSF89392">
    <property type="entry name" value="Prokaryotic lipoproteins and lipoprotein localization factors"/>
    <property type="match status" value="1"/>
</dbReference>
<dbReference type="EMBL" id="CP000482">
    <property type="protein sequence ID" value="ABK98543.1"/>
    <property type="molecule type" value="Genomic_DNA"/>
</dbReference>
<dbReference type="OrthoDB" id="9846178at2"/>
<protein>
    <recommendedName>
        <fullName evidence="5">YjbF family lipoprotein</fullName>
    </recommendedName>
</protein>
<name>A1AMH3_PELPD</name>
<keyword evidence="1 2" id="KW-0732">Signal</keyword>
<dbReference type="HOGENOM" id="CLU_1244351_0_0_7"/>
<accession>A1AMH3</accession>
<dbReference type="AlphaFoldDB" id="A1AMH3"/>
<reference evidence="3 4" key="1">
    <citation type="submission" date="2006-10" db="EMBL/GenBank/DDBJ databases">
        <title>Complete sequence of chromosome of Pelobacter propionicus DSM 2379.</title>
        <authorList>
            <consortium name="US DOE Joint Genome Institute"/>
            <person name="Copeland A."/>
            <person name="Lucas S."/>
            <person name="Lapidus A."/>
            <person name="Barry K."/>
            <person name="Detter J.C."/>
            <person name="Glavina del Rio T."/>
            <person name="Hammon N."/>
            <person name="Israni S."/>
            <person name="Dalin E."/>
            <person name="Tice H."/>
            <person name="Pitluck S."/>
            <person name="Saunders E."/>
            <person name="Brettin T."/>
            <person name="Bruce D."/>
            <person name="Han C."/>
            <person name="Tapia R."/>
            <person name="Schmutz J."/>
            <person name="Larimer F."/>
            <person name="Land M."/>
            <person name="Hauser L."/>
            <person name="Kyrpides N."/>
            <person name="Kim E."/>
            <person name="Lovley D."/>
            <person name="Richardson P."/>
        </authorList>
    </citation>
    <scope>NUCLEOTIDE SEQUENCE [LARGE SCALE GENOMIC DNA]</scope>
    <source>
        <strain evidence="4">DSM 2379 / NBRC 103807 / OttBd1</strain>
    </source>
</reference>
<evidence type="ECO:0000256" key="2">
    <source>
        <dbReference type="SAM" id="SignalP"/>
    </source>
</evidence>
<sequence length="222" mass="24921">MIRLICLLLALLLMAGCGAQVPFREVPALPLGAAEPARVLDDFKARLPERFQLLNSVVLEYAGLSFMAIGYLDMDRSDNSFQVSCLNPLGVRLFELSGDHGAITARSVLPPLMGYGDLPTAVGTDIGRIFLDLLPAPHAQVWRTGNSISFWQPAGAGRMQYLFAGPDRDLLEKNYYEDSQIQWGVSYYEYVELAGKRYPRGIVLTNYQRNYRLIVRHKELYS</sequence>
<dbReference type="eggNOG" id="ENOG5033WFK">
    <property type="taxonomic scope" value="Bacteria"/>
</dbReference>
<organism evidence="3 4">
    <name type="scientific">Pelobacter propionicus (strain DSM 2379 / NBRC 103807 / OttBd1)</name>
    <dbReference type="NCBI Taxonomy" id="338966"/>
    <lineage>
        <taxon>Bacteria</taxon>
        <taxon>Pseudomonadati</taxon>
        <taxon>Thermodesulfobacteriota</taxon>
        <taxon>Desulfuromonadia</taxon>
        <taxon>Desulfuromonadales</taxon>
        <taxon>Desulfuromonadaceae</taxon>
        <taxon>Pelobacter</taxon>
    </lineage>
</organism>
<evidence type="ECO:0000313" key="3">
    <source>
        <dbReference type="EMBL" id="ABK98543.1"/>
    </source>
</evidence>
<evidence type="ECO:0000313" key="4">
    <source>
        <dbReference type="Proteomes" id="UP000006732"/>
    </source>
</evidence>
<keyword evidence="4" id="KW-1185">Reference proteome</keyword>
<gene>
    <name evidence="3" type="ordered locus">Ppro_0914</name>
</gene>
<feature type="signal peptide" evidence="2">
    <location>
        <begin position="1"/>
        <end position="19"/>
    </location>
</feature>
<dbReference type="KEGG" id="ppd:Ppro_0914"/>
<dbReference type="STRING" id="338966.Ppro_0914"/>
<feature type="chain" id="PRO_5002631989" description="YjbF family lipoprotein" evidence="2">
    <location>
        <begin position="20"/>
        <end position="222"/>
    </location>
</feature>
<proteinExistence type="predicted"/>
<evidence type="ECO:0000256" key="1">
    <source>
        <dbReference type="ARBA" id="ARBA00022729"/>
    </source>
</evidence>
<dbReference type="PROSITE" id="PS51257">
    <property type="entry name" value="PROKAR_LIPOPROTEIN"/>
    <property type="match status" value="1"/>
</dbReference>
<dbReference type="InterPro" id="IPR029046">
    <property type="entry name" value="LolA/LolB/LppX"/>
</dbReference>
<dbReference type="Proteomes" id="UP000006732">
    <property type="component" value="Chromosome"/>
</dbReference>
<dbReference type="RefSeq" id="WP_011734852.1">
    <property type="nucleotide sequence ID" value="NC_008609.1"/>
</dbReference>